<gene>
    <name evidence="1" type="ORF">NM208_g9150</name>
</gene>
<dbReference type="EMBL" id="JANRMS010001127">
    <property type="protein sequence ID" value="KAJ3530827.1"/>
    <property type="molecule type" value="Genomic_DNA"/>
</dbReference>
<name>A0ACC1S2R8_9HYPO</name>
<organism evidence="1 2">
    <name type="scientific">Fusarium decemcellulare</name>
    <dbReference type="NCBI Taxonomy" id="57161"/>
    <lineage>
        <taxon>Eukaryota</taxon>
        <taxon>Fungi</taxon>
        <taxon>Dikarya</taxon>
        <taxon>Ascomycota</taxon>
        <taxon>Pezizomycotina</taxon>
        <taxon>Sordariomycetes</taxon>
        <taxon>Hypocreomycetidae</taxon>
        <taxon>Hypocreales</taxon>
        <taxon>Nectriaceae</taxon>
        <taxon>Fusarium</taxon>
        <taxon>Fusarium decemcellulare species complex</taxon>
    </lineage>
</organism>
<sequence length="614" mass="65809">MRPKPLGGLFRREYQSIDLLIAPQWAGSYRTQLKIGNPGQFISVGVTTMEMDSIWVPGSNTSTCEDTRSEIRGPCSFGGFDPSSSRTFKPSKQPFYSDHGYSTSGDELIVEGFEFKDDIKLGDMSLSNFTMGYAENVTTGLVPLFSLSYIEGRDKKEKSLIYHLWFRGHIPTLGYSIWLSSQSATDGQVYLGGIDTSKYDGELVSFETGLNLLDLPLTSLSASSSSGTDKLVGSNLPLSIGLSMGSGLSVFPQDLAFEIWAIVGVRYLARDTGLPLIPCSRRKSQGFFTLEFGGDKGVKINMTMSELVFDEALLDSVPNADEPLCVFAISNSTTWSSYTLGEAFFRSAYVAVDLHNKKVAIAPARMDADSAKSEVIAFNGNGAPIPSATALSNQPTPTEQASYEPSIKNWNETGKSYKASKGFSSLKDSNPASDDSSSGGDGNSGGGLSTGSQAGIGVGVGLGALVVGLGIFLVMRRGRKAKHEPTATVAGQNWAAKPELSGDGVSHKALNEPHELHSPDDHQATKAIPVAPVEIGGREIPAEAQWRKYLFRSSHGGTRKTFIQKEPDRASAKAINQGELARLAQRLQGGGDTGRPLIEVLSVYSAQAVKLLCF</sequence>
<dbReference type="Proteomes" id="UP001148629">
    <property type="component" value="Unassembled WGS sequence"/>
</dbReference>
<proteinExistence type="predicted"/>
<keyword evidence="2" id="KW-1185">Reference proteome</keyword>
<reference evidence="1" key="1">
    <citation type="submission" date="2022-08" db="EMBL/GenBank/DDBJ databases">
        <title>Genome Sequence of Fusarium decemcellulare.</title>
        <authorList>
            <person name="Buettner E."/>
        </authorList>
    </citation>
    <scope>NUCLEOTIDE SEQUENCE</scope>
    <source>
        <strain evidence="1">Babe19</strain>
    </source>
</reference>
<accession>A0ACC1S2R8</accession>
<comment type="caution">
    <text evidence="1">The sequence shown here is derived from an EMBL/GenBank/DDBJ whole genome shotgun (WGS) entry which is preliminary data.</text>
</comment>
<evidence type="ECO:0000313" key="2">
    <source>
        <dbReference type="Proteomes" id="UP001148629"/>
    </source>
</evidence>
<evidence type="ECO:0000313" key="1">
    <source>
        <dbReference type="EMBL" id="KAJ3530827.1"/>
    </source>
</evidence>
<protein>
    <submittedName>
        <fullName evidence="1">Uncharacterized protein</fullName>
    </submittedName>
</protein>